<keyword evidence="1" id="KW-0175">Coiled coil</keyword>
<name>A0A7S2L158_9DINO</name>
<proteinExistence type="predicted"/>
<organism evidence="3">
    <name type="scientific">Zooxanthella nutricula</name>
    <dbReference type="NCBI Taxonomy" id="1333877"/>
    <lineage>
        <taxon>Eukaryota</taxon>
        <taxon>Sar</taxon>
        <taxon>Alveolata</taxon>
        <taxon>Dinophyceae</taxon>
        <taxon>Peridiniales</taxon>
        <taxon>Peridiniales incertae sedis</taxon>
        <taxon>Zooxanthella</taxon>
    </lineage>
</organism>
<evidence type="ECO:0000256" key="1">
    <source>
        <dbReference type="SAM" id="Coils"/>
    </source>
</evidence>
<dbReference type="Pfam" id="PF10127">
    <property type="entry name" value="RlaP"/>
    <property type="match status" value="1"/>
</dbReference>
<feature type="coiled-coil region" evidence="1">
    <location>
        <begin position="11"/>
        <end position="38"/>
    </location>
</feature>
<dbReference type="PANTHER" id="PTHR34817">
    <property type="entry name" value="NUCLEOTIDYLTRANSFERASE"/>
    <property type="match status" value="1"/>
</dbReference>
<dbReference type="AlphaFoldDB" id="A0A7S2L158"/>
<gene>
    <name evidence="3" type="ORF">BRAN1462_LOCUS35119</name>
</gene>
<dbReference type="PANTHER" id="PTHR34817:SF2">
    <property type="entry name" value="NUCLEOTIDYLTRANSFERASE"/>
    <property type="match status" value="1"/>
</dbReference>
<reference evidence="3" key="1">
    <citation type="submission" date="2021-01" db="EMBL/GenBank/DDBJ databases">
        <authorList>
            <person name="Corre E."/>
            <person name="Pelletier E."/>
            <person name="Niang G."/>
            <person name="Scheremetjew M."/>
            <person name="Finn R."/>
            <person name="Kale V."/>
            <person name="Holt S."/>
            <person name="Cochrane G."/>
            <person name="Meng A."/>
            <person name="Brown T."/>
            <person name="Cohen L."/>
        </authorList>
    </citation>
    <scope>NUCLEOTIDE SEQUENCE</scope>
    <source>
        <strain evidence="3">RCC3387</strain>
    </source>
</reference>
<dbReference type="EMBL" id="HBGW01055337">
    <property type="protein sequence ID" value="CAD9592780.1"/>
    <property type="molecule type" value="Transcribed_RNA"/>
</dbReference>
<evidence type="ECO:0000256" key="2">
    <source>
        <dbReference type="SAM" id="MobiDB-lite"/>
    </source>
</evidence>
<feature type="region of interest" description="Disordered" evidence="2">
    <location>
        <begin position="67"/>
        <end position="89"/>
    </location>
</feature>
<protein>
    <recommendedName>
        <fullName evidence="4">Nucleotidyltransferase</fullName>
    </recommendedName>
</protein>
<evidence type="ECO:0008006" key="4">
    <source>
        <dbReference type="Google" id="ProtNLM"/>
    </source>
</evidence>
<sequence length="394" mass="43899">MGLRLRPPVSADEARNALDEARARHGELKQQLEAARVAGFLPAEVDAGALNAWLLTVRTRQAAATLATRASAPSSPPQLSRGVSARSSGHDDVEAVQHILEEVERSEGIRIVHAGYAPSSRTLGTQHDCSDHDVHVIFVLHRSAYFGLHEPMHKFRRSFPAEGNMAQVDVSGWEVRHACRLLAQSNPSVLHMLFAPVEFKATQWTNRLREASSHSVDISALALAWWKHGRQNFLDFIKKREEPIRKKYVHVIRPLLCLQWMLRARTFVHDVESRTNQGVGVELPPAHMLDLCRGVAERSGLSRDEAAQIEDLVARRDWLPCPLPPEQSLNALVERLLHDGQAMLAERGVSVSARAFPQDVSDVESRAAQWHRLCVALVDDMSAFSLEGSKPCRS</sequence>
<accession>A0A7S2L158</accession>
<dbReference type="InterPro" id="IPR018775">
    <property type="entry name" value="RlaP"/>
</dbReference>
<evidence type="ECO:0000313" key="3">
    <source>
        <dbReference type="EMBL" id="CAD9592780.1"/>
    </source>
</evidence>